<dbReference type="EMBL" id="JABVED010000003">
    <property type="protein sequence ID" value="MBC6447025.1"/>
    <property type="molecule type" value="Genomic_DNA"/>
</dbReference>
<dbReference type="PANTHER" id="PTHR42815">
    <property type="entry name" value="FAD-BINDING, PUTATIVE (AFU_ORTHOLOGUE AFUA_6G07600)-RELATED"/>
    <property type="match status" value="1"/>
</dbReference>
<dbReference type="InterPro" id="IPR011576">
    <property type="entry name" value="Pyridox_Oxase_N"/>
</dbReference>
<dbReference type="RefSeq" id="WP_187219426.1">
    <property type="nucleotide sequence ID" value="NZ_JABVED010000003.1"/>
</dbReference>
<evidence type="ECO:0000259" key="1">
    <source>
        <dbReference type="Pfam" id="PF01243"/>
    </source>
</evidence>
<organism evidence="2 3">
    <name type="scientific">Actinokineospora xionganensis</name>
    <dbReference type="NCBI Taxonomy" id="2684470"/>
    <lineage>
        <taxon>Bacteria</taxon>
        <taxon>Bacillati</taxon>
        <taxon>Actinomycetota</taxon>
        <taxon>Actinomycetes</taxon>
        <taxon>Pseudonocardiales</taxon>
        <taxon>Pseudonocardiaceae</taxon>
        <taxon>Actinokineospora</taxon>
    </lineage>
</organism>
<comment type="caution">
    <text evidence="2">The sequence shown here is derived from an EMBL/GenBank/DDBJ whole genome shotgun (WGS) entry which is preliminary data.</text>
</comment>
<keyword evidence="3" id="KW-1185">Reference proteome</keyword>
<dbReference type="Gene3D" id="2.30.110.10">
    <property type="entry name" value="Electron Transport, Fmn-binding Protein, Chain A"/>
    <property type="match status" value="1"/>
</dbReference>
<proteinExistence type="predicted"/>
<dbReference type="Proteomes" id="UP000734823">
    <property type="component" value="Unassembled WGS sequence"/>
</dbReference>
<dbReference type="InterPro" id="IPR012349">
    <property type="entry name" value="Split_barrel_FMN-bd"/>
</dbReference>
<gene>
    <name evidence="2" type="ORF">GPZ80_07550</name>
</gene>
<protein>
    <submittedName>
        <fullName evidence="2">Pyridoxamine 5'-phosphate oxidase family protein</fullName>
    </submittedName>
</protein>
<feature type="domain" description="Pyridoxamine 5'-phosphate oxidase N-terminal" evidence="1">
    <location>
        <begin position="36"/>
        <end position="156"/>
    </location>
</feature>
<dbReference type="InterPro" id="IPR024029">
    <property type="entry name" value="Pyridox_Oxase_FMN-dep"/>
</dbReference>
<accession>A0ABR7L2W8</accession>
<evidence type="ECO:0000313" key="2">
    <source>
        <dbReference type="EMBL" id="MBC6447025.1"/>
    </source>
</evidence>
<evidence type="ECO:0000313" key="3">
    <source>
        <dbReference type="Proteomes" id="UP000734823"/>
    </source>
</evidence>
<dbReference type="SUPFAM" id="SSF50475">
    <property type="entry name" value="FMN-binding split barrel"/>
    <property type="match status" value="1"/>
</dbReference>
<name>A0ABR7L2W8_9PSEU</name>
<dbReference type="PANTHER" id="PTHR42815:SF2">
    <property type="entry name" value="FAD-BINDING, PUTATIVE (AFU_ORTHOLOGUE AFUA_6G07600)-RELATED"/>
    <property type="match status" value="1"/>
</dbReference>
<reference evidence="2 3" key="1">
    <citation type="submission" date="2020-06" db="EMBL/GenBank/DDBJ databases">
        <title>Actinokineospora xiongansis sp. nov., isolated from soil of Baiyangdian.</title>
        <authorList>
            <person name="Zhang X."/>
        </authorList>
    </citation>
    <scope>NUCLEOTIDE SEQUENCE [LARGE SCALE GENOMIC DNA]</scope>
    <source>
        <strain evidence="2 3">HBU206404</strain>
    </source>
</reference>
<dbReference type="Pfam" id="PF01243">
    <property type="entry name" value="PNPOx_N"/>
    <property type="match status" value="1"/>
</dbReference>
<sequence>MTHDLFFDAITSVDALREIYEPPSGAAASKEIPALDELARRLIACSPIVFLASADAQGRCDVTPRGGQAGFVSVLDDGTVVIPDATGNRRIDTLRNVVETGRLGLIFLIPGRGQTLRVNGRACVSARPELLAGLTSVGKPPRSALVVVPDEVFTHCPKAFVRSGVWKPETWPAADAQPSPAEVTLAHLGDPNLTLAQVEQDQIDSLRYRLA</sequence>
<dbReference type="NCBIfam" id="TIGR04025">
    <property type="entry name" value="PPOX_FMN_DR2398"/>
    <property type="match status" value="1"/>
</dbReference>